<sequence length="92" mass="10690">MQGKNPYRICLKIVRIASRDQPKDKILIWLKIYRLDTIELQLKLLLKILPYKTAHHLGTQVIAILSLVLDMRNVRFSFIPGLSYLITSDIVT</sequence>
<accession>A0A0A8UR67</accession>
<dbReference type="STRING" id="449.LHA_2196"/>
<dbReference type="Proteomes" id="UP000032803">
    <property type="component" value="Chromosome I"/>
</dbReference>
<dbReference type="EMBL" id="LN681225">
    <property type="protein sequence ID" value="CEK11218.1"/>
    <property type="molecule type" value="Genomic_DNA"/>
</dbReference>
<keyword evidence="2" id="KW-1185">Reference proteome</keyword>
<evidence type="ECO:0000313" key="2">
    <source>
        <dbReference type="Proteomes" id="UP000032803"/>
    </source>
</evidence>
<reference evidence="2" key="1">
    <citation type="submission" date="2014-09" db="EMBL/GenBank/DDBJ databases">
        <authorList>
            <person name="Gomez-Valero L."/>
        </authorList>
    </citation>
    <scope>NUCLEOTIDE SEQUENCE [LARGE SCALE GENOMIC DNA]</scope>
    <source>
        <strain evidence="2">ATCC35250</strain>
    </source>
</reference>
<gene>
    <name evidence="1" type="ORF">LHA_2196</name>
</gene>
<dbReference type="AlphaFoldDB" id="A0A0A8UR67"/>
<evidence type="ECO:0000313" key="1">
    <source>
        <dbReference type="EMBL" id="CEK11218.1"/>
    </source>
</evidence>
<proteinExistence type="predicted"/>
<dbReference type="HOGENOM" id="CLU_2409615_0_0_6"/>
<dbReference type="KEGG" id="lha:LHA_2196"/>
<organism evidence="1 2">
    <name type="scientific">Legionella hackeliae</name>
    <dbReference type="NCBI Taxonomy" id="449"/>
    <lineage>
        <taxon>Bacteria</taxon>
        <taxon>Pseudomonadati</taxon>
        <taxon>Pseudomonadota</taxon>
        <taxon>Gammaproteobacteria</taxon>
        <taxon>Legionellales</taxon>
        <taxon>Legionellaceae</taxon>
        <taxon>Legionella</taxon>
    </lineage>
</organism>
<name>A0A0A8UR67_LEGHA</name>
<protein>
    <submittedName>
        <fullName evidence="1">Uncharacterized protein</fullName>
    </submittedName>
</protein>